<keyword evidence="2" id="KW-1185">Reference proteome</keyword>
<feature type="non-terminal residue" evidence="1">
    <location>
        <position position="1"/>
    </location>
</feature>
<name>A0ACA9PC67_9GLOM</name>
<reference evidence="1" key="1">
    <citation type="submission" date="2021-06" db="EMBL/GenBank/DDBJ databases">
        <authorList>
            <person name="Kallberg Y."/>
            <person name="Tangrot J."/>
            <person name="Rosling A."/>
        </authorList>
    </citation>
    <scope>NUCLEOTIDE SEQUENCE</scope>
    <source>
        <strain evidence="1">MA461A</strain>
    </source>
</reference>
<protein>
    <submittedName>
        <fullName evidence="1">10382_t:CDS:1</fullName>
    </submittedName>
</protein>
<sequence length="64" mass="7645">REDKNFKTYYLIFDDDTKDAYFCFEGKVKEGWDVLSKNPSPLNIEVEYEENEQNGRIYKRATAL</sequence>
<accession>A0ACA9PC67</accession>
<dbReference type="EMBL" id="CAJVQC010018641">
    <property type="protein sequence ID" value="CAG8695029.1"/>
    <property type="molecule type" value="Genomic_DNA"/>
</dbReference>
<gene>
    <name evidence="1" type="ORF">RPERSI_LOCUS9737</name>
</gene>
<proteinExistence type="predicted"/>
<organism evidence="1 2">
    <name type="scientific">Racocetra persica</name>
    <dbReference type="NCBI Taxonomy" id="160502"/>
    <lineage>
        <taxon>Eukaryota</taxon>
        <taxon>Fungi</taxon>
        <taxon>Fungi incertae sedis</taxon>
        <taxon>Mucoromycota</taxon>
        <taxon>Glomeromycotina</taxon>
        <taxon>Glomeromycetes</taxon>
        <taxon>Diversisporales</taxon>
        <taxon>Gigasporaceae</taxon>
        <taxon>Racocetra</taxon>
    </lineage>
</organism>
<evidence type="ECO:0000313" key="2">
    <source>
        <dbReference type="Proteomes" id="UP000789920"/>
    </source>
</evidence>
<dbReference type="Proteomes" id="UP000789920">
    <property type="component" value="Unassembled WGS sequence"/>
</dbReference>
<comment type="caution">
    <text evidence="1">The sequence shown here is derived from an EMBL/GenBank/DDBJ whole genome shotgun (WGS) entry which is preliminary data.</text>
</comment>
<evidence type="ECO:0000313" key="1">
    <source>
        <dbReference type="EMBL" id="CAG8695029.1"/>
    </source>
</evidence>